<dbReference type="Proteomes" id="UP000077339">
    <property type="component" value="Unassembled WGS sequence"/>
</dbReference>
<evidence type="ECO:0008006" key="3">
    <source>
        <dbReference type="Google" id="ProtNLM"/>
    </source>
</evidence>
<dbReference type="PANTHER" id="PTHR37163">
    <property type="entry name" value="CONSERVED PROTEIN"/>
    <property type="match status" value="1"/>
</dbReference>
<dbReference type="AlphaFoldDB" id="A0A176K0P3"/>
<sequence length="182" mass="20906">MESGCFEKKIVQAQLGRELRNEFRVVKRCTWGYPQCIQSDLITDGKPFPTLFWLTCPFLYKEVSRLEEKGWVKLLEEELEHSESMSREYIEAHKTTQALKKSLLADRKLENWQIEALLDRGIGGIRNLMNIKCLHLQLANFLGGIDNPIGKRVWEMLKSRECPGSAVICSSLEVTDEKGSSE</sequence>
<name>A0A176K0P3_9BACT</name>
<dbReference type="OrthoDB" id="13546at2"/>
<reference evidence="1 2" key="1">
    <citation type="submission" date="2014-02" db="EMBL/GenBank/DDBJ databases">
        <title>Kosmotoga genome sequencing.</title>
        <authorList>
            <person name="Pollo S.M."/>
            <person name="Charchuk R."/>
            <person name="Nesbo C.L."/>
        </authorList>
    </citation>
    <scope>NUCLEOTIDE SEQUENCE [LARGE SCALE GENOMIC DNA]</scope>
    <source>
        <strain evidence="1 2">S304</strain>
    </source>
</reference>
<dbReference type="Pfam" id="PF04417">
    <property type="entry name" value="DUF501"/>
    <property type="match status" value="1"/>
</dbReference>
<dbReference type="STRING" id="1453497.AT15_00935"/>
<evidence type="ECO:0000313" key="2">
    <source>
        <dbReference type="Proteomes" id="UP000077339"/>
    </source>
</evidence>
<dbReference type="PANTHER" id="PTHR37163:SF1">
    <property type="entry name" value="DUF501 DOMAIN-CONTAINING PROTEIN"/>
    <property type="match status" value="1"/>
</dbReference>
<evidence type="ECO:0000313" key="1">
    <source>
        <dbReference type="EMBL" id="OAA30111.1"/>
    </source>
</evidence>
<proteinExistence type="predicted"/>
<keyword evidence="2" id="KW-1185">Reference proteome</keyword>
<dbReference type="PATRIC" id="fig|1453497.3.peg.197"/>
<comment type="caution">
    <text evidence="1">The sequence shown here is derived from an EMBL/GenBank/DDBJ whole genome shotgun (WGS) entry which is preliminary data.</text>
</comment>
<gene>
    <name evidence="1" type="ORF">AT15_00935</name>
</gene>
<dbReference type="EMBL" id="JFHK01000015">
    <property type="protein sequence ID" value="OAA30111.1"/>
    <property type="molecule type" value="Genomic_DNA"/>
</dbReference>
<dbReference type="RefSeq" id="WP_068347801.1">
    <property type="nucleotide sequence ID" value="NZ_JFHK01000015.1"/>
</dbReference>
<organism evidence="1 2">
    <name type="scientific">Kosmotoga arenicorallina S304</name>
    <dbReference type="NCBI Taxonomy" id="1453497"/>
    <lineage>
        <taxon>Bacteria</taxon>
        <taxon>Thermotogati</taxon>
        <taxon>Thermotogota</taxon>
        <taxon>Thermotogae</taxon>
        <taxon>Kosmotogales</taxon>
        <taxon>Kosmotogaceae</taxon>
        <taxon>Kosmotoga</taxon>
    </lineage>
</organism>
<dbReference type="InterPro" id="IPR007511">
    <property type="entry name" value="DUF501"/>
</dbReference>
<protein>
    <recommendedName>
        <fullName evidence="3">DUF501 domain-containing protein</fullName>
    </recommendedName>
</protein>
<accession>A0A176K0P3</accession>